<name>X6MCI5_RETFI</name>
<accession>X6MCI5</accession>
<dbReference type="EMBL" id="ASPP01022702">
    <property type="protein sequence ID" value="ETO11162.1"/>
    <property type="molecule type" value="Genomic_DNA"/>
</dbReference>
<comment type="caution">
    <text evidence="1">The sequence shown here is derived from an EMBL/GenBank/DDBJ whole genome shotgun (WGS) entry which is preliminary data.</text>
</comment>
<proteinExistence type="predicted"/>
<organism evidence="1 2">
    <name type="scientific">Reticulomyxa filosa</name>
    <dbReference type="NCBI Taxonomy" id="46433"/>
    <lineage>
        <taxon>Eukaryota</taxon>
        <taxon>Sar</taxon>
        <taxon>Rhizaria</taxon>
        <taxon>Retaria</taxon>
        <taxon>Foraminifera</taxon>
        <taxon>Monothalamids</taxon>
        <taxon>Reticulomyxidae</taxon>
        <taxon>Reticulomyxa</taxon>
    </lineage>
</organism>
<dbReference type="AlphaFoldDB" id="X6MCI5"/>
<evidence type="ECO:0000313" key="2">
    <source>
        <dbReference type="Proteomes" id="UP000023152"/>
    </source>
</evidence>
<gene>
    <name evidence="1" type="ORF">RFI_26216</name>
</gene>
<reference evidence="1 2" key="1">
    <citation type="journal article" date="2013" name="Curr. Biol.">
        <title>The Genome of the Foraminiferan Reticulomyxa filosa.</title>
        <authorList>
            <person name="Glockner G."/>
            <person name="Hulsmann N."/>
            <person name="Schleicher M."/>
            <person name="Noegel A.A."/>
            <person name="Eichinger L."/>
            <person name="Gallinger C."/>
            <person name="Pawlowski J."/>
            <person name="Sierra R."/>
            <person name="Euteneuer U."/>
            <person name="Pillet L."/>
            <person name="Moustafa A."/>
            <person name="Platzer M."/>
            <person name="Groth M."/>
            <person name="Szafranski K."/>
            <person name="Schliwa M."/>
        </authorList>
    </citation>
    <scope>NUCLEOTIDE SEQUENCE [LARGE SCALE GENOMIC DNA]</scope>
</reference>
<keyword evidence="2" id="KW-1185">Reference proteome</keyword>
<dbReference type="Proteomes" id="UP000023152">
    <property type="component" value="Unassembled WGS sequence"/>
</dbReference>
<evidence type="ECO:0000313" key="1">
    <source>
        <dbReference type="EMBL" id="ETO11162.1"/>
    </source>
</evidence>
<sequence length="125" mass="14749">MEDEILSFLKNPPVEMKQEQALCKVLRDDQDCKSVEEVVKQTEKDWEDLLKKVELKTATKVRLFNAIKNISKKSNIPIPENKEVVLVFKIKKKVSTAYVTLKVHVYCKERYRDFLKKSMWCNRAT</sequence>
<protein>
    <submittedName>
        <fullName evidence="1">Uncharacterized protein</fullName>
    </submittedName>
</protein>